<dbReference type="InterPro" id="IPR036322">
    <property type="entry name" value="WD40_repeat_dom_sf"/>
</dbReference>
<keyword evidence="6 7" id="KW-0206">Cytoskeleton</keyword>
<dbReference type="OMA" id="NTERLEM"/>
<evidence type="ECO:0000256" key="6">
    <source>
        <dbReference type="ARBA" id="ARBA00023212"/>
    </source>
</evidence>
<dbReference type="GO" id="GO:0005874">
    <property type="term" value="C:microtubule"/>
    <property type="evidence" value="ECO:0007669"/>
    <property type="project" value="UniProtKB-KW"/>
</dbReference>
<dbReference type="InterPro" id="IPR020472">
    <property type="entry name" value="WD40_PAC1"/>
</dbReference>
<feature type="repeat" description="WD" evidence="8">
    <location>
        <begin position="129"/>
        <end position="170"/>
    </location>
</feature>
<proteinExistence type="inferred from homology"/>
<feature type="compositionally biased region" description="Low complexity" evidence="9">
    <location>
        <begin position="22"/>
        <end position="32"/>
    </location>
</feature>
<dbReference type="InterPro" id="IPR001680">
    <property type="entry name" value="WD40_rpt"/>
</dbReference>
<evidence type="ECO:0000313" key="11">
    <source>
        <dbReference type="EMBL" id="KNC55024.1"/>
    </source>
</evidence>
<dbReference type="Gene3D" id="2.130.10.10">
    <property type="entry name" value="YVTN repeat-like/Quinoprotein amine dehydrogenase"/>
    <property type="match status" value="2"/>
</dbReference>
<feature type="compositionally biased region" description="Low complexity" evidence="9">
    <location>
        <begin position="383"/>
        <end position="395"/>
    </location>
</feature>
<evidence type="ECO:0000313" key="12">
    <source>
        <dbReference type="Proteomes" id="UP000054408"/>
    </source>
</evidence>
<dbReference type="PROSITE" id="PS50082">
    <property type="entry name" value="WD_REPEATS_2"/>
    <property type="match status" value="5"/>
</dbReference>
<feature type="repeat" description="WD" evidence="8">
    <location>
        <begin position="213"/>
        <end position="254"/>
    </location>
</feature>
<feature type="compositionally biased region" description="Gly residues" evidence="9">
    <location>
        <begin position="416"/>
        <end position="429"/>
    </location>
</feature>
<dbReference type="PANTHER" id="PTHR19845:SF0">
    <property type="entry name" value="KATANIN P80 WD40 REPEAT-CONTAINING SUBUNIT B1"/>
    <property type="match status" value="1"/>
</dbReference>
<keyword evidence="2 7" id="KW-0963">Cytoplasm</keyword>
<evidence type="ECO:0000256" key="3">
    <source>
        <dbReference type="ARBA" id="ARBA00022574"/>
    </source>
</evidence>
<feature type="region of interest" description="Disordered" evidence="9">
    <location>
        <begin position="1"/>
        <end position="44"/>
    </location>
</feature>
<sequence>MRASSSSSSGRTEAYRPPLPPTARLLPPSLRRGGTDGVPPLPEFKAHEAPVNALALGTKSGRVYASGGDDNVVNVWAVGSSQSIMTLRGHSSPVEAVAFDANEEVVVAGALSGTLKLWDLESQRLARTLVGHKANCKAVAFHPYGDIFASGSQDTNVKIWDVRRKNCIQTYKDHSQMVGVVKFSPDGRWVISGSADATIKVWDLTAGKLFHEFAAHSGAITSLDFHPKEFVLASGSADRTVKFWDLDAMTLESSSAPEATAVRCIKFHPSGEALLSASHDSLKVIDFELLEADGSASVLDVVWVAWPKLADFGLTAATQLVGYHFHHKVIGGWLINLDNLRPFRDIPELLASAAEPVAKGKGKGKGKGKAKSKDKAKAKATARAHALAHASAPTPATAPLDVSTLYPAAAEAGAGAGAGAGAASSGGGPRRVPRSPRAARQARVPSAHLSSPSAGFPAPAGPGATLSAASAHASPGGGIPSSFSAPLGLDPAAFVHAPSGVRAGRGAGAGTALGPLLESGPPMQAVLSSRLHSLKLVRALLADGRATAAVEKLVALNDAAVLVDVLATLNGKPNFYSLSHCVALLPPLNELLASALDRHVAVALQTIHILIESFGPLLVTHTQSPVDDIGVDISKDERRQKCAYCLSAFATMVPTVAALTARDGDIAARAHTLLLSFDEYIPQ</sequence>
<feature type="region of interest" description="Disordered" evidence="9">
    <location>
        <begin position="416"/>
        <end position="472"/>
    </location>
</feature>
<dbReference type="PROSITE" id="PS00678">
    <property type="entry name" value="WD_REPEATS_1"/>
    <property type="match status" value="2"/>
</dbReference>
<feature type="region of interest" description="Disordered" evidence="9">
    <location>
        <begin position="357"/>
        <end position="395"/>
    </location>
</feature>
<dbReference type="PRINTS" id="PR00320">
    <property type="entry name" value="GPROTEINBRPT"/>
</dbReference>
<dbReference type="GeneID" id="25568794"/>
<dbReference type="Pfam" id="PF13925">
    <property type="entry name" value="Katanin_con80"/>
    <property type="match status" value="1"/>
</dbReference>
<reference evidence="11 12" key="1">
    <citation type="submission" date="2010-05" db="EMBL/GenBank/DDBJ databases">
        <title>The Genome Sequence of Thecamonas trahens ATCC 50062.</title>
        <authorList>
            <consortium name="The Broad Institute Genome Sequencing Platform"/>
            <person name="Russ C."/>
            <person name="Cuomo C."/>
            <person name="Shea T."/>
            <person name="Young S.K."/>
            <person name="Zeng Q."/>
            <person name="Koehrsen M."/>
            <person name="Haas B."/>
            <person name="Borodovsky M."/>
            <person name="Guigo R."/>
            <person name="Alvarado L."/>
            <person name="Berlin A."/>
            <person name="Bochicchio J."/>
            <person name="Borenstein D."/>
            <person name="Chapman S."/>
            <person name="Chen Z."/>
            <person name="Freedman E."/>
            <person name="Gellesch M."/>
            <person name="Goldberg J."/>
            <person name="Griggs A."/>
            <person name="Gujja S."/>
            <person name="Heilman E."/>
            <person name="Heiman D."/>
            <person name="Hepburn T."/>
            <person name="Howarth C."/>
            <person name="Jen D."/>
            <person name="Larson L."/>
            <person name="Mehta T."/>
            <person name="Park D."/>
            <person name="Pearson M."/>
            <person name="Roberts A."/>
            <person name="Saif S."/>
            <person name="Shenoy N."/>
            <person name="Sisk P."/>
            <person name="Stolte C."/>
            <person name="Sykes S."/>
            <person name="Thomson T."/>
            <person name="Walk T."/>
            <person name="White J."/>
            <person name="Yandava C."/>
            <person name="Burger G."/>
            <person name="Gray M.W."/>
            <person name="Holland P.W.H."/>
            <person name="King N."/>
            <person name="Lang F.B.F."/>
            <person name="Roger A.J."/>
            <person name="Ruiz-Trillo I."/>
            <person name="Lander E."/>
            <person name="Nusbaum C."/>
        </authorList>
    </citation>
    <scope>NUCLEOTIDE SEQUENCE [LARGE SCALE GENOMIC DNA]</scope>
    <source>
        <strain evidence="11 12">ATCC 50062</strain>
    </source>
</reference>
<dbReference type="HAMAP" id="MF_03022">
    <property type="entry name" value="Katanin_p80_B1"/>
    <property type="match status" value="1"/>
</dbReference>
<dbReference type="GO" id="GO:0008352">
    <property type="term" value="C:katanin complex"/>
    <property type="evidence" value="ECO:0007669"/>
    <property type="project" value="InterPro"/>
</dbReference>
<dbReference type="SMART" id="SM00320">
    <property type="entry name" value="WD40"/>
    <property type="match status" value="6"/>
</dbReference>
<keyword evidence="12" id="KW-1185">Reference proteome</keyword>
<evidence type="ECO:0000259" key="10">
    <source>
        <dbReference type="Pfam" id="PF13925"/>
    </source>
</evidence>
<evidence type="ECO:0000256" key="5">
    <source>
        <dbReference type="ARBA" id="ARBA00022737"/>
    </source>
</evidence>
<keyword evidence="4 7" id="KW-0493">Microtubule</keyword>
<dbReference type="Pfam" id="PF25168">
    <property type="entry name" value="Beta-prop_WDR36-Utp21_2nd"/>
    <property type="match status" value="1"/>
</dbReference>
<dbReference type="InterPro" id="IPR026962">
    <property type="entry name" value="KTNB1"/>
</dbReference>
<dbReference type="SUPFAM" id="SSF50978">
    <property type="entry name" value="WD40 repeat-like"/>
    <property type="match status" value="1"/>
</dbReference>
<protein>
    <recommendedName>
        <fullName evidence="7">Katanin p80 WD40 repeat-containing subunit B1 homolog</fullName>
    </recommendedName>
</protein>
<evidence type="ECO:0000256" key="9">
    <source>
        <dbReference type="SAM" id="MobiDB-lite"/>
    </source>
</evidence>
<accession>A0A0L0DRR6</accession>
<name>A0A0L0DRR6_THETB</name>
<dbReference type="Pfam" id="PF00400">
    <property type="entry name" value="WD40"/>
    <property type="match status" value="1"/>
</dbReference>
<dbReference type="GO" id="GO:0008017">
    <property type="term" value="F:microtubule binding"/>
    <property type="evidence" value="ECO:0007669"/>
    <property type="project" value="UniProtKB-UniRule"/>
</dbReference>
<dbReference type="AlphaFoldDB" id="A0A0L0DRR6"/>
<dbReference type="OrthoDB" id="538223at2759"/>
<dbReference type="PROSITE" id="PS50294">
    <property type="entry name" value="WD_REPEATS_REGION"/>
    <property type="match status" value="5"/>
</dbReference>
<comment type="function">
    <text evidence="7">May participate in a complex which severs microtubules in an ATP-dependent manner. Microtubule severing may promote rapid reorganization of cellular microtubule arrays.</text>
</comment>
<evidence type="ECO:0000256" key="1">
    <source>
        <dbReference type="ARBA" id="ARBA00004245"/>
    </source>
</evidence>
<evidence type="ECO:0000256" key="2">
    <source>
        <dbReference type="ARBA" id="ARBA00022490"/>
    </source>
</evidence>
<dbReference type="STRING" id="461836.A0A0L0DRR6"/>
<comment type="subcellular location">
    <subcellularLocation>
        <location evidence="1 7">Cytoplasm</location>
        <location evidence="1 7">Cytoskeleton</location>
    </subcellularLocation>
</comment>
<dbReference type="GO" id="GO:0005737">
    <property type="term" value="C:cytoplasm"/>
    <property type="evidence" value="ECO:0007669"/>
    <property type="project" value="UniProtKB-UniRule"/>
</dbReference>
<dbReference type="InterPro" id="IPR015943">
    <property type="entry name" value="WD40/YVTN_repeat-like_dom_sf"/>
</dbReference>
<dbReference type="EMBL" id="GL349494">
    <property type="protein sequence ID" value="KNC55024.1"/>
    <property type="molecule type" value="Genomic_DNA"/>
</dbReference>
<comment type="similarity">
    <text evidence="7">Belongs to the WD repeat KATNB1 family.</text>
</comment>
<dbReference type="RefSeq" id="XP_013753331.1">
    <property type="nucleotide sequence ID" value="XM_013897877.1"/>
</dbReference>
<dbReference type="FunFam" id="2.130.10.10:FF:000462">
    <property type="entry name" value="Katanin p80 WD40 repeat-containing subunit B1"/>
    <property type="match status" value="1"/>
</dbReference>
<dbReference type="PANTHER" id="PTHR19845">
    <property type="entry name" value="KATANIN P80 SUBUNIT"/>
    <property type="match status" value="1"/>
</dbReference>
<evidence type="ECO:0000256" key="8">
    <source>
        <dbReference type="PROSITE-ProRule" id="PRU00221"/>
    </source>
</evidence>
<organism evidence="11 12">
    <name type="scientific">Thecamonas trahens ATCC 50062</name>
    <dbReference type="NCBI Taxonomy" id="461836"/>
    <lineage>
        <taxon>Eukaryota</taxon>
        <taxon>Apusozoa</taxon>
        <taxon>Apusomonadida</taxon>
        <taxon>Apusomonadidae</taxon>
        <taxon>Thecamonas</taxon>
    </lineage>
</organism>
<evidence type="ECO:0000256" key="7">
    <source>
        <dbReference type="HAMAP-Rule" id="MF_03022"/>
    </source>
</evidence>
<feature type="repeat" description="WD" evidence="8">
    <location>
        <begin position="171"/>
        <end position="212"/>
    </location>
</feature>
<dbReference type="CDD" id="cd00200">
    <property type="entry name" value="WD40"/>
    <property type="match status" value="1"/>
</dbReference>
<dbReference type="GO" id="GO:0007019">
    <property type="term" value="P:microtubule depolymerization"/>
    <property type="evidence" value="ECO:0007669"/>
    <property type="project" value="TreeGrafter"/>
</dbReference>
<keyword evidence="5" id="KW-0677">Repeat</keyword>
<dbReference type="eggNOG" id="KOG0267">
    <property type="taxonomic scope" value="Eukaryota"/>
</dbReference>
<keyword evidence="3 8" id="KW-0853">WD repeat</keyword>
<feature type="compositionally biased region" description="Basic residues" evidence="9">
    <location>
        <begin position="360"/>
        <end position="370"/>
    </location>
</feature>
<gene>
    <name evidence="11" type="ORF">AMSG_10616</name>
</gene>
<feature type="domain" description="Katanin p80 subunit C-terminal" evidence="10">
    <location>
        <begin position="523"/>
        <end position="675"/>
    </location>
</feature>
<dbReference type="GO" id="GO:0051013">
    <property type="term" value="P:microtubule severing"/>
    <property type="evidence" value="ECO:0007669"/>
    <property type="project" value="UniProtKB-UniRule"/>
</dbReference>
<feature type="compositionally biased region" description="Low complexity" evidence="9">
    <location>
        <begin position="435"/>
        <end position="472"/>
    </location>
</feature>
<feature type="repeat" description="WD" evidence="8">
    <location>
        <begin position="44"/>
        <end position="86"/>
    </location>
</feature>
<dbReference type="InterPro" id="IPR028021">
    <property type="entry name" value="Katanin_C-terminal"/>
</dbReference>
<feature type="repeat" description="WD" evidence="8">
    <location>
        <begin position="87"/>
        <end position="128"/>
    </location>
</feature>
<evidence type="ECO:0000256" key="4">
    <source>
        <dbReference type="ARBA" id="ARBA00022701"/>
    </source>
</evidence>
<dbReference type="Proteomes" id="UP000054408">
    <property type="component" value="Unassembled WGS sequence"/>
</dbReference>
<dbReference type="InterPro" id="IPR019775">
    <property type="entry name" value="WD40_repeat_CS"/>
</dbReference>